<dbReference type="SMART" id="SM00866">
    <property type="entry name" value="UTRA"/>
    <property type="match status" value="1"/>
</dbReference>
<keyword evidence="1" id="KW-0805">Transcription regulation</keyword>
<keyword evidence="2" id="KW-0238">DNA-binding</keyword>
<dbReference type="InterPro" id="IPR036390">
    <property type="entry name" value="WH_DNA-bd_sf"/>
</dbReference>
<evidence type="ECO:0000256" key="1">
    <source>
        <dbReference type="ARBA" id="ARBA00023015"/>
    </source>
</evidence>
<dbReference type="InterPro" id="IPR011663">
    <property type="entry name" value="UTRA"/>
</dbReference>
<accession>A0A174L9E1</accession>
<name>A0A174L9E1_9ACTN</name>
<dbReference type="InterPro" id="IPR000524">
    <property type="entry name" value="Tscrpt_reg_HTH_GntR"/>
</dbReference>
<dbReference type="SMART" id="SM00345">
    <property type="entry name" value="HTH_GNTR"/>
    <property type="match status" value="1"/>
</dbReference>
<dbReference type="PROSITE" id="PS50949">
    <property type="entry name" value="HTH_GNTR"/>
    <property type="match status" value="1"/>
</dbReference>
<dbReference type="CDD" id="cd07377">
    <property type="entry name" value="WHTH_GntR"/>
    <property type="match status" value="1"/>
</dbReference>
<dbReference type="InterPro" id="IPR028978">
    <property type="entry name" value="Chorismate_lyase_/UTRA_dom_sf"/>
</dbReference>
<sequence length="237" mass="26328">MAEAVEDLPVYKQIRRCIAERIERGDYPTGSMIPSENELAEEFGTTRLTIRSAMDELVKSGQIRRVQGKGAFVGHKWFDEHARKGGFRQSVLASGATPSVRILARSKRYAGPYYADLFGIGEDDLLYSVRRLNCIDGEPVSIEMTLIPCLLFPGIEDVDISVFSLYETYDMLGRKPDKSIEKLDIEALGARDASLLDLEPGDLALVLECLTYDSSGQVIECAKSFTRGDAGGYTYNY</sequence>
<dbReference type="SUPFAM" id="SSF46785">
    <property type="entry name" value="Winged helix' DNA-binding domain"/>
    <property type="match status" value="1"/>
</dbReference>
<evidence type="ECO:0000313" key="6">
    <source>
        <dbReference type="Proteomes" id="UP000095454"/>
    </source>
</evidence>
<dbReference type="PRINTS" id="PR00035">
    <property type="entry name" value="HTHGNTR"/>
</dbReference>
<dbReference type="Gene3D" id="3.40.1410.10">
    <property type="entry name" value="Chorismate lyase-like"/>
    <property type="match status" value="1"/>
</dbReference>
<dbReference type="InterPro" id="IPR036388">
    <property type="entry name" value="WH-like_DNA-bd_sf"/>
</dbReference>
<dbReference type="EMBL" id="CZAQ01000024">
    <property type="protein sequence ID" value="CUP20743.1"/>
    <property type="molecule type" value="Genomic_DNA"/>
</dbReference>
<proteinExistence type="predicted"/>
<evidence type="ECO:0000313" key="5">
    <source>
        <dbReference type="EMBL" id="CUP20743.1"/>
    </source>
</evidence>
<protein>
    <submittedName>
        <fullName evidence="5">HTH-type transcriptional repressor yvoA</fullName>
    </submittedName>
</protein>
<reference evidence="5 6" key="1">
    <citation type="submission" date="2015-09" db="EMBL/GenBank/DDBJ databases">
        <authorList>
            <consortium name="Pathogen Informatics"/>
        </authorList>
    </citation>
    <scope>NUCLEOTIDE SEQUENCE [LARGE SCALE GENOMIC DNA]</scope>
    <source>
        <strain evidence="5 6">2789STDY5834902</strain>
    </source>
</reference>
<keyword evidence="3" id="KW-0804">Transcription</keyword>
<dbReference type="SUPFAM" id="SSF64288">
    <property type="entry name" value="Chorismate lyase-like"/>
    <property type="match status" value="1"/>
</dbReference>
<dbReference type="GO" id="GO:0045892">
    <property type="term" value="P:negative regulation of DNA-templated transcription"/>
    <property type="evidence" value="ECO:0007669"/>
    <property type="project" value="TreeGrafter"/>
</dbReference>
<evidence type="ECO:0000256" key="3">
    <source>
        <dbReference type="ARBA" id="ARBA00023163"/>
    </source>
</evidence>
<dbReference type="Gene3D" id="1.10.10.10">
    <property type="entry name" value="Winged helix-like DNA-binding domain superfamily/Winged helix DNA-binding domain"/>
    <property type="match status" value="1"/>
</dbReference>
<gene>
    <name evidence="5" type="primary">yvoA_4</name>
    <name evidence="5" type="ORF">ERS852514_01394</name>
</gene>
<dbReference type="GO" id="GO:0003677">
    <property type="term" value="F:DNA binding"/>
    <property type="evidence" value="ECO:0007669"/>
    <property type="project" value="UniProtKB-KW"/>
</dbReference>
<dbReference type="AlphaFoldDB" id="A0A174L9E1"/>
<organism evidence="5 6">
    <name type="scientific">Collinsella aerofaciens</name>
    <dbReference type="NCBI Taxonomy" id="74426"/>
    <lineage>
        <taxon>Bacteria</taxon>
        <taxon>Bacillati</taxon>
        <taxon>Actinomycetota</taxon>
        <taxon>Coriobacteriia</taxon>
        <taxon>Coriobacteriales</taxon>
        <taxon>Coriobacteriaceae</taxon>
        <taxon>Collinsella</taxon>
    </lineage>
</organism>
<dbReference type="PANTHER" id="PTHR44846:SF1">
    <property type="entry name" value="MANNOSYL-D-GLYCERATE TRANSPORT_METABOLISM SYSTEM REPRESSOR MNGR-RELATED"/>
    <property type="match status" value="1"/>
</dbReference>
<feature type="domain" description="HTH gntR-type" evidence="4">
    <location>
        <begin position="8"/>
        <end position="76"/>
    </location>
</feature>
<dbReference type="Pfam" id="PF00392">
    <property type="entry name" value="GntR"/>
    <property type="match status" value="1"/>
</dbReference>
<evidence type="ECO:0000259" key="4">
    <source>
        <dbReference type="PROSITE" id="PS50949"/>
    </source>
</evidence>
<dbReference type="PANTHER" id="PTHR44846">
    <property type="entry name" value="MANNOSYL-D-GLYCERATE TRANSPORT/METABOLISM SYSTEM REPRESSOR MNGR-RELATED"/>
    <property type="match status" value="1"/>
</dbReference>
<evidence type="ECO:0000256" key="2">
    <source>
        <dbReference type="ARBA" id="ARBA00023125"/>
    </source>
</evidence>
<dbReference type="Pfam" id="PF07702">
    <property type="entry name" value="UTRA"/>
    <property type="match status" value="1"/>
</dbReference>
<dbReference type="InterPro" id="IPR050679">
    <property type="entry name" value="Bact_HTH_transcr_reg"/>
</dbReference>
<dbReference type="GO" id="GO:0003700">
    <property type="term" value="F:DNA-binding transcription factor activity"/>
    <property type="evidence" value="ECO:0007669"/>
    <property type="project" value="InterPro"/>
</dbReference>
<dbReference type="Proteomes" id="UP000095454">
    <property type="component" value="Unassembled WGS sequence"/>
</dbReference>
<dbReference type="RefSeq" id="WP_055252186.1">
    <property type="nucleotide sequence ID" value="NZ_CABIXX010000024.1"/>
</dbReference>